<sequence>MSTEHPGVERLRPTDPETIGPYRLLGRLGEGGMGTVYLALAPTGRHVAVKVVKAEFAAVDGFAARFHAEVDNARRVASFCTAQVLDNGDDADGRPYMVTEYIAGVPLSRQISRYGALDPGPLHGVALGVAAALAAIHVAGLVHRDLKPANVILSMSGPRVIDFGISRALDRTHGLTVSGEVLGSPGWWSPEQVRGLAVTPAADIFAWGCLIAYAGTGRHPFGRGDAITLAARVLRHPPDLGTLPAPLHDLVRQATAMDPAQRPTAQDLVLALVGGAPPTGNPGRREDPPTLIATDLLAHSWEPPANVDPDSVQTLVSLGVEAAEPLPAEPDTSSPPTGLPGPRPPADPAAPPPAPPGVPTGFGALARQSGPGDDDATGRPPHRTIGHPPYRSARARPGGRSGPSTADDGTRTALRSPDTPERPEPARIPPDLPPRPAKRSAGRRWLIAAGAVTVALGGATALLLNLRTPSEQPPRNERVITIDVGQRVAVGSPITDPQLIIPEPPRCGLAEHDGARPVTGRFCAVTWTLFNPGAERAKLAVSFTLVDDRGTRHRPHGGSTPPPAALEPGDKVDGVALFDLPRDRTAATLASTVTENGGEIEVRLS</sequence>
<protein>
    <submittedName>
        <fullName evidence="8">Serine/threonine protein kinase</fullName>
    </submittedName>
</protein>
<keyword evidence="4 5" id="KW-0067">ATP-binding</keyword>
<feature type="compositionally biased region" description="Low complexity" evidence="6">
    <location>
        <begin position="388"/>
        <end position="404"/>
    </location>
</feature>
<keyword evidence="8" id="KW-0723">Serine/threonine-protein kinase</keyword>
<reference evidence="8 9" key="1">
    <citation type="submission" date="2016-10" db="EMBL/GenBank/DDBJ databases">
        <authorList>
            <person name="de Groot N.N."/>
        </authorList>
    </citation>
    <scope>NUCLEOTIDE SEQUENCE [LARGE SCALE GENOMIC DNA]</scope>
    <source>
        <strain evidence="8 9">DSM 43794</strain>
    </source>
</reference>
<evidence type="ECO:0000256" key="6">
    <source>
        <dbReference type="SAM" id="MobiDB-lite"/>
    </source>
</evidence>
<feature type="region of interest" description="Disordered" evidence="6">
    <location>
        <begin position="325"/>
        <end position="439"/>
    </location>
</feature>
<dbReference type="Proteomes" id="UP000217103">
    <property type="component" value="Unassembled WGS sequence"/>
</dbReference>
<dbReference type="AlphaFoldDB" id="A0A1H1BC26"/>
<evidence type="ECO:0000313" key="9">
    <source>
        <dbReference type="Proteomes" id="UP000217103"/>
    </source>
</evidence>
<evidence type="ECO:0000256" key="1">
    <source>
        <dbReference type="ARBA" id="ARBA00022679"/>
    </source>
</evidence>
<proteinExistence type="predicted"/>
<dbReference type="PROSITE" id="PS00107">
    <property type="entry name" value="PROTEIN_KINASE_ATP"/>
    <property type="match status" value="1"/>
</dbReference>
<dbReference type="InterPro" id="IPR011009">
    <property type="entry name" value="Kinase-like_dom_sf"/>
</dbReference>
<evidence type="ECO:0000256" key="3">
    <source>
        <dbReference type="ARBA" id="ARBA00022777"/>
    </source>
</evidence>
<dbReference type="Gene3D" id="3.30.200.20">
    <property type="entry name" value="Phosphorylase Kinase, domain 1"/>
    <property type="match status" value="1"/>
</dbReference>
<dbReference type="InterPro" id="IPR000719">
    <property type="entry name" value="Prot_kinase_dom"/>
</dbReference>
<dbReference type="GO" id="GO:0004674">
    <property type="term" value="F:protein serine/threonine kinase activity"/>
    <property type="evidence" value="ECO:0007669"/>
    <property type="project" value="UniProtKB-KW"/>
</dbReference>
<keyword evidence="9" id="KW-1185">Reference proteome</keyword>
<evidence type="ECO:0000313" key="8">
    <source>
        <dbReference type="EMBL" id="SDQ49411.1"/>
    </source>
</evidence>
<keyword evidence="2 5" id="KW-0547">Nucleotide-binding</keyword>
<dbReference type="RefSeq" id="WP_207549860.1">
    <property type="nucleotide sequence ID" value="NZ_FNKK01000002.1"/>
</dbReference>
<evidence type="ECO:0000259" key="7">
    <source>
        <dbReference type="PROSITE" id="PS50011"/>
    </source>
</evidence>
<dbReference type="PANTHER" id="PTHR43289:SF34">
    <property type="entry name" value="SERINE_THREONINE-PROTEIN KINASE YBDM-RELATED"/>
    <property type="match status" value="1"/>
</dbReference>
<evidence type="ECO:0000256" key="5">
    <source>
        <dbReference type="PROSITE-ProRule" id="PRU10141"/>
    </source>
</evidence>
<accession>A0A1H1BC26</accession>
<dbReference type="SMART" id="SM00220">
    <property type="entry name" value="S_TKc"/>
    <property type="match status" value="1"/>
</dbReference>
<feature type="region of interest" description="Disordered" evidence="6">
    <location>
        <begin position="549"/>
        <end position="571"/>
    </location>
</feature>
<dbReference type="GO" id="GO:0005524">
    <property type="term" value="F:ATP binding"/>
    <property type="evidence" value="ECO:0007669"/>
    <property type="project" value="UniProtKB-UniRule"/>
</dbReference>
<gene>
    <name evidence="8" type="ORF">SAMN04489764_0893</name>
</gene>
<dbReference type="STRING" id="35622.SAMN04489764_0893"/>
<dbReference type="Gene3D" id="1.10.510.10">
    <property type="entry name" value="Transferase(Phosphotransferase) domain 1"/>
    <property type="match status" value="1"/>
</dbReference>
<dbReference type="Pfam" id="PF00069">
    <property type="entry name" value="Pkinase"/>
    <property type="match status" value="1"/>
</dbReference>
<dbReference type="CDD" id="cd14014">
    <property type="entry name" value="STKc_PknB_like"/>
    <property type="match status" value="1"/>
</dbReference>
<dbReference type="InterPro" id="IPR017441">
    <property type="entry name" value="Protein_kinase_ATP_BS"/>
</dbReference>
<dbReference type="SUPFAM" id="SSF56112">
    <property type="entry name" value="Protein kinase-like (PK-like)"/>
    <property type="match status" value="1"/>
</dbReference>
<name>A0A1H1BC26_9ACTN</name>
<dbReference type="EMBL" id="FNKK01000002">
    <property type="protein sequence ID" value="SDQ49411.1"/>
    <property type="molecule type" value="Genomic_DNA"/>
</dbReference>
<feature type="compositionally biased region" description="Pro residues" evidence="6">
    <location>
        <begin position="426"/>
        <end position="435"/>
    </location>
</feature>
<feature type="domain" description="Protein kinase" evidence="7">
    <location>
        <begin position="22"/>
        <end position="273"/>
    </location>
</feature>
<dbReference type="PROSITE" id="PS00108">
    <property type="entry name" value="PROTEIN_KINASE_ST"/>
    <property type="match status" value="1"/>
</dbReference>
<organism evidence="8 9">
    <name type="scientific">Thermostaphylospora chromogena</name>
    <dbReference type="NCBI Taxonomy" id="35622"/>
    <lineage>
        <taxon>Bacteria</taxon>
        <taxon>Bacillati</taxon>
        <taxon>Actinomycetota</taxon>
        <taxon>Actinomycetes</taxon>
        <taxon>Streptosporangiales</taxon>
        <taxon>Thermomonosporaceae</taxon>
        <taxon>Thermostaphylospora</taxon>
    </lineage>
</organism>
<dbReference type="PROSITE" id="PS50011">
    <property type="entry name" value="PROTEIN_KINASE_DOM"/>
    <property type="match status" value="1"/>
</dbReference>
<feature type="compositionally biased region" description="Pro residues" evidence="6">
    <location>
        <begin position="337"/>
        <end position="358"/>
    </location>
</feature>
<dbReference type="PANTHER" id="PTHR43289">
    <property type="entry name" value="MITOGEN-ACTIVATED PROTEIN KINASE KINASE KINASE 20-RELATED"/>
    <property type="match status" value="1"/>
</dbReference>
<keyword evidence="1" id="KW-0808">Transferase</keyword>
<evidence type="ECO:0000256" key="4">
    <source>
        <dbReference type="ARBA" id="ARBA00022840"/>
    </source>
</evidence>
<evidence type="ECO:0000256" key="2">
    <source>
        <dbReference type="ARBA" id="ARBA00022741"/>
    </source>
</evidence>
<feature type="binding site" evidence="5">
    <location>
        <position position="50"/>
    </location>
    <ligand>
        <name>ATP</name>
        <dbReference type="ChEBI" id="CHEBI:30616"/>
    </ligand>
</feature>
<keyword evidence="3 8" id="KW-0418">Kinase</keyword>
<dbReference type="InterPro" id="IPR008271">
    <property type="entry name" value="Ser/Thr_kinase_AS"/>
</dbReference>